<evidence type="ECO:0000313" key="2">
    <source>
        <dbReference type="Proteomes" id="UP000291334"/>
    </source>
</evidence>
<reference evidence="1 2" key="1">
    <citation type="submission" date="2018-06" db="EMBL/GenBank/DDBJ databases">
        <title>Three novel Pseudomonas species isolated from symptomatic oak.</title>
        <authorList>
            <person name="Bueno-Gonzalez V."/>
            <person name="Brady C."/>
        </authorList>
    </citation>
    <scope>NUCLEOTIDE SEQUENCE [LARGE SCALE GENOMIC DNA]</scope>
    <source>
        <strain evidence="1 2">P26B</strain>
    </source>
</reference>
<accession>A0ABY1Z5R5</accession>
<name>A0ABY1Z5R5_9GAMM</name>
<protein>
    <recommendedName>
        <fullName evidence="3">DUF4276 family protein</fullName>
    </recommendedName>
</protein>
<keyword evidence="2" id="KW-1185">Reference proteome</keyword>
<comment type="caution">
    <text evidence="1">The sequence shown here is derived from an EMBL/GenBank/DDBJ whole genome shotgun (WGS) entry which is preliminary data.</text>
</comment>
<proteinExistence type="predicted"/>
<sequence length="223" mass="24947">MIRVHVVCEGQTEEMFVSQVLAEAFESQGIYLVPALIGKPGHKGGNVRFERVLTDVQKRLLGERKAWCTTFFDFYGLPEEFPGKVEANGLNDVDSKAECLQQAMTARLRDRIGDDPMRRFVPYVQMYEFEGLLFSCPDQLASGIGQSDLGAKFQSIRDGFDTPEAINDSPVTAPSKRILKLFNGYEKPLHGSLAALEIGLTAIRQECPRFDAWLRQIEALRAG</sequence>
<dbReference type="InterPro" id="IPR025455">
    <property type="entry name" value="DUF4276"/>
</dbReference>
<organism evidence="1 2">
    <name type="scientific">Phytopseudomonas dryadis</name>
    <dbReference type="NCBI Taxonomy" id="2487520"/>
    <lineage>
        <taxon>Bacteria</taxon>
        <taxon>Pseudomonadati</taxon>
        <taxon>Pseudomonadota</taxon>
        <taxon>Gammaproteobacteria</taxon>
        <taxon>Pseudomonadales</taxon>
        <taxon>Pseudomonadaceae</taxon>
        <taxon>Phytopseudomonas</taxon>
    </lineage>
</organism>
<dbReference type="RefSeq" id="WP_131176154.1">
    <property type="nucleotide sequence ID" value="NZ_QJUM01000014.1"/>
</dbReference>
<dbReference type="Proteomes" id="UP000291334">
    <property type="component" value="Unassembled WGS sequence"/>
</dbReference>
<evidence type="ECO:0008006" key="3">
    <source>
        <dbReference type="Google" id="ProtNLM"/>
    </source>
</evidence>
<gene>
    <name evidence="1" type="ORF">DNK34_13645</name>
</gene>
<evidence type="ECO:0000313" key="1">
    <source>
        <dbReference type="EMBL" id="TBV05090.1"/>
    </source>
</evidence>
<dbReference type="Pfam" id="PF14103">
    <property type="entry name" value="DUF4276"/>
    <property type="match status" value="1"/>
</dbReference>
<dbReference type="EMBL" id="QJUM01000014">
    <property type="protein sequence ID" value="TBV05090.1"/>
    <property type="molecule type" value="Genomic_DNA"/>
</dbReference>